<keyword evidence="2" id="KW-1185">Reference proteome</keyword>
<gene>
    <name evidence="1" type="ORF">GWI33_022678</name>
</gene>
<comment type="caution">
    <text evidence="1">The sequence shown here is derived from an EMBL/GenBank/DDBJ whole genome shotgun (WGS) entry which is preliminary data.</text>
</comment>
<accession>A0A834IPJ8</accession>
<name>A0A834IPJ8_RHYFE</name>
<dbReference type="Proteomes" id="UP000625711">
    <property type="component" value="Unassembled WGS sequence"/>
</dbReference>
<protein>
    <submittedName>
        <fullName evidence="1">Uncharacterized protein</fullName>
    </submittedName>
</protein>
<reference evidence="1" key="1">
    <citation type="submission" date="2020-08" db="EMBL/GenBank/DDBJ databases">
        <title>Genome sequencing and assembly of the red palm weevil Rhynchophorus ferrugineus.</title>
        <authorList>
            <person name="Dias G.B."/>
            <person name="Bergman C.M."/>
            <person name="Manee M."/>
        </authorList>
    </citation>
    <scope>NUCLEOTIDE SEQUENCE</scope>
    <source>
        <strain evidence="1">AA-2017</strain>
        <tissue evidence="1">Whole larva</tissue>
    </source>
</reference>
<organism evidence="1 2">
    <name type="scientific">Rhynchophorus ferrugineus</name>
    <name type="common">Red palm weevil</name>
    <name type="synonym">Curculio ferrugineus</name>
    <dbReference type="NCBI Taxonomy" id="354439"/>
    <lineage>
        <taxon>Eukaryota</taxon>
        <taxon>Metazoa</taxon>
        <taxon>Ecdysozoa</taxon>
        <taxon>Arthropoda</taxon>
        <taxon>Hexapoda</taxon>
        <taxon>Insecta</taxon>
        <taxon>Pterygota</taxon>
        <taxon>Neoptera</taxon>
        <taxon>Endopterygota</taxon>
        <taxon>Coleoptera</taxon>
        <taxon>Polyphaga</taxon>
        <taxon>Cucujiformia</taxon>
        <taxon>Curculionidae</taxon>
        <taxon>Dryophthorinae</taxon>
        <taxon>Rhynchophorus</taxon>
    </lineage>
</organism>
<dbReference type="EMBL" id="JAACXV010000084">
    <property type="protein sequence ID" value="KAF7284060.1"/>
    <property type="molecule type" value="Genomic_DNA"/>
</dbReference>
<evidence type="ECO:0000313" key="2">
    <source>
        <dbReference type="Proteomes" id="UP000625711"/>
    </source>
</evidence>
<dbReference type="AlphaFoldDB" id="A0A834IPJ8"/>
<sequence>MEGVGTRNGGTATSALWKWGKKPVNKRAIRRANEGRAPAGRCRDLTFDGKKELIGRKFYLRFSVEMNEQRLKSRSRIKGE</sequence>
<proteinExistence type="predicted"/>
<evidence type="ECO:0000313" key="1">
    <source>
        <dbReference type="EMBL" id="KAF7284060.1"/>
    </source>
</evidence>